<proteinExistence type="predicted"/>
<reference evidence="1" key="1">
    <citation type="submission" date="2018-02" db="EMBL/GenBank/DDBJ databases">
        <title>Rhizophora mucronata_Transcriptome.</title>
        <authorList>
            <person name="Meera S.P."/>
            <person name="Sreeshan A."/>
            <person name="Augustine A."/>
        </authorList>
    </citation>
    <scope>NUCLEOTIDE SEQUENCE</scope>
    <source>
        <tissue evidence="1">Leaf</tissue>
    </source>
</reference>
<dbReference type="AlphaFoldDB" id="A0A2P2MUR6"/>
<accession>A0A2P2MUR6</accession>
<sequence>MQISFLRHCQQANLILANPSSQSASQVNIRKL</sequence>
<dbReference type="EMBL" id="GGEC01053477">
    <property type="protein sequence ID" value="MBX33961.1"/>
    <property type="molecule type" value="Transcribed_RNA"/>
</dbReference>
<evidence type="ECO:0000313" key="1">
    <source>
        <dbReference type="EMBL" id="MBX33961.1"/>
    </source>
</evidence>
<protein>
    <submittedName>
        <fullName evidence="1">Uncharacterized protein</fullName>
    </submittedName>
</protein>
<name>A0A2P2MUR6_RHIMU</name>
<organism evidence="1">
    <name type="scientific">Rhizophora mucronata</name>
    <name type="common">Asiatic mangrove</name>
    <dbReference type="NCBI Taxonomy" id="61149"/>
    <lineage>
        <taxon>Eukaryota</taxon>
        <taxon>Viridiplantae</taxon>
        <taxon>Streptophyta</taxon>
        <taxon>Embryophyta</taxon>
        <taxon>Tracheophyta</taxon>
        <taxon>Spermatophyta</taxon>
        <taxon>Magnoliopsida</taxon>
        <taxon>eudicotyledons</taxon>
        <taxon>Gunneridae</taxon>
        <taxon>Pentapetalae</taxon>
        <taxon>rosids</taxon>
        <taxon>fabids</taxon>
        <taxon>Malpighiales</taxon>
        <taxon>Rhizophoraceae</taxon>
        <taxon>Rhizophora</taxon>
    </lineage>
</organism>